<evidence type="ECO:0000259" key="1">
    <source>
        <dbReference type="PROSITE" id="PS50883"/>
    </source>
</evidence>
<dbReference type="SUPFAM" id="SSF141868">
    <property type="entry name" value="EAL domain-like"/>
    <property type="match status" value="1"/>
</dbReference>
<accession>A0ABW3UKH5</accession>
<gene>
    <name evidence="2" type="ORF">ACFQ4B_14075</name>
</gene>
<dbReference type="PROSITE" id="PS50883">
    <property type="entry name" value="EAL"/>
    <property type="match status" value="1"/>
</dbReference>
<name>A0ABW3UKH5_9BACL</name>
<sequence length="242" mass="27897">MQDLKSAYSFSHVYQPIVYMTNREVLGFEALIRSNKGNPEQLFEKARQDDKLFELDTQSVLGAVEQCNQMMSNIKKSQLFVNIYPSTLLHQDFTSFLDALIQLRTNHTLDIVFEINEAIEEFDTWKELLDQNILRLLQKKAILIAFDDVGEGAISLKQLVDFEPDYIKLSKYFTNGLEHSRGKQKVIKMLADFCGETSKLIVEGIENERQFEILEQLGVVYGQGYLFAKPQPLDHLMFAKSI</sequence>
<dbReference type="Proteomes" id="UP001597180">
    <property type="component" value="Unassembled WGS sequence"/>
</dbReference>
<dbReference type="PANTHER" id="PTHR33121:SF15">
    <property type="entry name" value="BLUE LIGHT- AND TEMPERATURE-REGULATED ANTIREPRESSOR BLUF"/>
    <property type="match status" value="1"/>
</dbReference>
<organism evidence="2 3">
    <name type="scientific">Paenibacillus vulneris</name>
    <dbReference type="NCBI Taxonomy" id="1133364"/>
    <lineage>
        <taxon>Bacteria</taxon>
        <taxon>Bacillati</taxon>
        <taxon>Bacillota</taxon>
        <taxon>Bacilli</taxon>
        <taxon>Bacillales</taxon>
        <taxon>Paenibacillaceae</taxon>
        <taxon>Paenibacillus</taxon>
    </lineage>
</organism>
<dbReference type="SMART" id="SM00052">
    <property type="entry name" value="EAL"/>
    <property type="match status" value="1"/>
</dbReference>
<evidence type="ECO:0000313" key="2">
    <source>
        <dbReference type="EMBL" id="MFD1221248.1"/>
    </source>
</evidence>
<dbReference type="CDD" id="cd01948">
    <property type="entry name" value="EAL"/>
    <property type="match status" value="1"/>
</dbReference>
<feature type="domain" description="EAL" evidence="1">
    <location>
        <begin position="1"/>
        <end position="242"/>
    </location>
</feature>
<comment type="caution">
    <text evidence="2">The sequence shown here is derived from an EMBL/GenBank/DDBJ whole genome shotgun (WGS) entry which is preliminary data.</text>
</comment>
<dbReference type="Gene3D" id="3.20.20.450">
    <property type="entry name" value="EAL domain"/>
    <property type="match status" value="1"/>
</dbReference>
<keyword evidence="3" id="KW-1185">Reference proteome</keyword>
<dbReference type="Pfam" id="PF00563">
    <property type="entry name" value="EAL"/>
    <property type="match status" value="1"/>
</dbReference>
<dbReference type="InterPro" id="IPR050706">
    <property type="entry name" value="Cyclic-di-GMP_PDE-like"/>
</dbReference>
<dbReference type="InterPro" id="IPR035919">
    <property type="entry name" value="EAL_sf"/>
</dbReference>
<proteinExistence type="predicted"/>
<dbReference type="InterPro" id="IPR001633">
    <property type="entry name" value="EAL_dom"/>
</dbReference>
<reference evidence="3" key="1">
    <citation type="journal article" date="2019" name="Int. J. Syst. Evol. Microbiol.">
        <title>The Global Catalogue of Microorganisms (GCM) 10K type strain sequencing project: providing services to taxonomists for standard genome sequencing and annotation.</title>
        <authorList>
            <consortium name="The Broad Institute Genomics Platform"/>
            <consortium name="The Broad Institute Genome Sequencing Center for Infectious Disease"/>
            <person name="Wu L."/>
            <person name="Ma J."/>
        </authorList>
    </citation>
    <scope>NUCLEOTIDE SEQUENCE [LARGE SCALE GENOMIC DNA]</scope>
    <source>
        <strain evidence="3">CCUG 53270</strain>
    </source>
</reference>
<dbReference type="EMBL" id="JBHTLU010000015">
    <property type="protein sequence ID" value="MFD1221248.1"/>
    <property type="molecule type" value="Genomic_DNA"/>
</dbReference>
<dbReference type="PANTHER" id="PTHR33121">
    <property type="entry name" value="CYCLIC DI-GMP PHOSPHODIESTERASE PDEF"/>
    <property type="match status" value="1"/>
</dbReference>
<protein>
    <submittedName>
        <fullName evidence="2">EAL domain-containing protein</fullName>
    </submittedName>
</protein>
<evidence type="ECO:0000313" key="3">
    <source>
        <dbReference type="Proteomes" id="UP001597180"/>
    </source>
</evidence>
<dbReference type="RefSeq" id="WP_345590101.1">
    <property type="nucleotide sequence ID" value="NZ_BAABJG010000021.1"/>
</dbReference>